<dbReference type="Gene3D" id="3.90.550.10">
    <property type="entry name" value="Spore Coat Polysaccharide Biosynthesis Protein SpsA, Chain A"/>
    <property type="match status" value="1"/>
</dbReference>
<dbReference type="InterPro" id="IPR029044">
    <property type="entry name" value="Nucleotide-diphossugar_trans"/>
</dbReference>
<feature type="transmembrane region" description="Helical" evidence="4">
    <location>
        <begin position="328"/>
        <end position="351"/>
    </location>
</feature>
<evidence type="ECO:0000256" key="3">
    <source>
        <dbReference type="ARBA" id="ARBA00022679"/>
    </source>
</evidence>
<dbReference type="EMBL" id="WMIA01000014">
    <property type="protein sequence ID" value="MTF39572.1"/>
    <property type="molecule type" value="Genomic_DNA"/>
</dbReference>
<dbReference type="PANTHER" id="PTHR43630:SF1">
    <property type="entry name" value="POLY-BETA-1,6-N-ACETYL-D-GLUCOSAMINE SYNTHASE"/>
    <property type="match status" value="1"/>
</dbReference>
<keyword evidence="4" id="KW-1133">Transmembrane helix</keyword>
<accession>A0A844GWY8</accession>
<feature type="transmembrane region" description="Helical" evidence="4">
    <location>
        <begin position="294"/>
        <end position="321"/>
    </location>
</feature>
<dbReference type="AlphaFoldDB" id="A0A844GWY8"/>
<feature type="transmembrane region" description="Helical" evidence="4">
    <location>
        <begin position="363"/>
        <end position="382"/>
    </location>
</feature>
<evidence type="ECO:0000313" key="5">
    <source>
        <dbReference type="EMBL" id="MTF39572.1"/>
    </source>
</evidence>
<organism evidence="5 6">
    <name type="scientific">Cyanobacterium aponinum 0216</name>
    <dbReference type="NCBI Taxonomy" id="2676140"/>
    <lineage>
        <taxon>Bacteria</taxon>
        <taxon>Bacillati</taxon>
        <taxon>Cyanobacteriota</taxon>
        <taxon>Cyanophyceae</taxon>
        <taxon>Oscillatoriophycideae</taxon>
        <taxon>Chroococcales</taxon>
        <taxon>Geminocystaceae</taxon>
        <taxon>Cyanobacterium</taxon>
    </lineage>
</organism>
<keyword evidence="2" id="KW-0328">Glycosyltransferase</keyword>
<evidence type="ECO:0000256" key="2">
    <source>
        <dbReference type="ARBA" id="ARBA00022676"/>
    </source>
</evidence>
<keyword evidence="4" id="KW-0472">Membrane</keyword>
<sequence length="396" mass="44895">MLTILSVLLFLLSFIHFCLAVTLMGECLASALNIKKDENFNDKWLHTSVSVLIPAHNEEKVISQTLKTIIPQLKSTDNIIVIADNCTDCTVAVVENMGVKIIERQNDLLKGKGYALDFGVNYLRENPPDVVIFIDADCNVEQNAIAFLVEKTLMSKKPVQALYLMEKPMQPSGKDQISAFAFKVKNLVRPLGLYNLNQPCLLTGTGMAIRWEVLKTTNLASGEIVEDMKLGLDLAIASYPPIFCPSAHITGRLPQKEQAATTQRTRWEHGHLQSAINYVPLLIKESVKQRRFDLFILALDLAIPPLSLFVSFSIALTLISFLSLYYGIFFPFLVNAIASLLIFFGIFIAWVKFAREELTLTTLMKIPLYILWKIPLYFKFLFKRENQWIRTERDDI</sequence>
<keyword evidence="3 5" id="KW-0808">Transferase</keyword>
<evidence type="ECO:0000313" key="6">
    <source>
        <dbReference type="Proteomes" id="UP000437131"/>
    </source>
</evidence>
<protein>
    <submittedName>
        <fullName evidence="5">Glycosyltransferase</fullName>
    </submittedName>
</protein>
<dbReference type="SUPFAM" id="SSF53448">
    <property type="entry name" value="Nucleotide-diphospho-sugar transferases"/>
    <property type="match status" value="1"/>
</dbReference>
<proteinExistence type="inferred from homology"/>
<comment type="caution">
    <text evidence="5">The sequence shown here is derived from an EMBL/GenBank/DDBJ whole genome shotgun (WGS) entry which is preliminary data.</text>
</comment>
<dbReference type="GO" id="GO:0016757">
    <property type="term" value="F:glycosyltransferase activity"/>
    <property type="evidence" value="ECO:0007669"/>
    <property type="project" value="UniProtKB-KW"/>
</dbReference>
<dbReference type="CDD" id="cd06438">
    <property type="entry name" value="EpsO_like"/>
    <property type="match status" value="1"/>
</dbReference>
<keyword evidence="4" id="KW-0812">Transmembrane</keyword>
<dbReference type="Pfam" id="PF13641">
    <property type="entry name" value="Glyco_tranf_2_3"/>
    <property type="match status" value="1"/>
</dbReference>
<name>A0A844GWY8_9CHRO</name>
<comment type="similarity">
    <text evidence="1">Belongs to the glycosyltransferase 2 family.</text>
</comment>
<reference evidence="5 6" key="1">
    <citation type="submission" date="2019-11" db="EMBL/GenBank/DDBJ databases">
        <title>Isolation of a new High Light Tolerant Cyanobacteria.</title>
        <authorList>
            <person name="Dobson Z."/>
            <person name="Vaughn N."/>
            <person name="Vaughn M."/>
            <person name="Fromme P."/>
            <person name="Mazor Y."/>
        </authorList>
    </citation>
    <scope>NUCLEOTIDE SEQUENCE [LARGE SCALE GENOMIC DNA]</scope>
    <source>
        <strain evidence="5 6">0216</strain>
    </source>
</reference>
<dbReference type="PANTHER" id="PTHR43630">
    <property type="entry name" value="POLY-BETA-1,6-N-ACETYL-D-GLUCOSAMINE SYNTHASE"/>
    <property type="match status" value="1"/>
</dbReference>
<evidence type="ECO:0000256" key="1">
    <source>
        <dbReference type="ARBA" id="ARBA00006739"/>
    </source>
</evidence>
<gene>
    <name evidence="5" type="ORF">GGC33_11630</name>
</gene>
<evidence type="ECO:0000256" key="4">
    <source>
        <dbReference type="SAM" id="Phobius"/>
    </source>
</evidence>
<dbReference type="RefSeq" id="WP_155084110.1">
    <property type="nucleotide sequence ID" value="NZ_WMIA01000014.1"/>
</dbReference>
<dbReference type="Proteomes" id="UP000437131">
    <property type="component" value="Unassembled WGS sequence"/>
</dbReference>